<dbReference type="Proteomes" id="UP000254069">
    <property type="component" value="Unassembled WGS sequence"/>
</dbReference>
<dbReference type="EMBL" id="UGYO01000001">
    <property type="protein sequence ID" value="SUI45113.1"/>
    <property type="molecule type" value="Genomic_DNA"/>
</dbReference>
<feature type="compositionally biased region" description="Basic and acidic residues" evidence="1">
    <location>
        <begin position="7"/>
        <end position="22"/>
    </location>
</feature>
<proteinExistence type="predicted"/>
<name>A0A379YHE8_9GAMM</name>
<evidence type="ECO:0000256" key="1">
    <source>
        <dbReference type="SAM" id="MobiDB-lite"/>
    </source>
</evidence>
<feature type="region of interest" description="Disordered" evidence="1">
    <location>
        <begin position="1"/>
        <end position="39"/>
    </location>
</feature>
<keyword evidence="3" id="KW-1185">Reference proteome</keyword>
<organism evidence="2 3">
    <name type="scientific">Shewanella algae</name>
    <dbReference type="NCBI Taxonomy" id="38313"/>
    <lineage>
        <taxon>Bacteria</taxon>
        <taxon>Pseudomonadati</taxon>
        <taxon>Pseudomonadota</taxon>
        <taxon>Gammaproteobacteria</taxon>
        <taxon>Alteromonadales</taxon>
        <taxon>Shewanellaceae</taxon>
        <taxon>Shewanella</taxon>
    </lineage>
</organism>
<accession>A0A379YHE8</accession>
<dbReference type="AlphaFoldDB" id="A0A379YHE8"/>
<reference evidence="2 3" key="1">
    <citation type="submission" date="2018-06" db="EMBL/GenBank/DDBJ databases">
        <authorList>
            <consortium name="Pathogen Informatics"/>
            <person name="Doyle S."/>
        </authorList>
    </citation>
    <scope>NUCLEOTIDE SEQUENCE [LARGE SCALE GENOMIC DNA]</scope>
    <source>
        <strain evidence="2 3">NCTC10738</strain>
    </source>
</reference>
<protein>
    <submittedName>
        <fullName evidence="2">Uncharacterized protein</fullName>
    </submittedName>
</protein>
<evidence type="ECO:0000313" key="2">
    <source>
        <dbReference type="EMBL" id="SUI45113.1"/>
    </source>
</evidence>
<gene>
    <name evidence="2" type="ORF">NCTC10738_00020</name>
</gene>
<evidence type="ECO:0000313" key="3">
    <source>
        <dbReference type="Proteomes" id="UP000254069"/>
    </source>
</evidence>
<sequence>MGGSVPERQEYEQFHILSERRSRLGATRNGSVSERQEYE</sequence>